<keyword evidence="4" id="KW-1185">Reference proteome</keyword>
<evidence type="ECO:0000313" key="3">
    <source>
        <dbReference type="EMBL" id="MFD2585793.1"/>
    </source>
</evidence>
<comment type="caution">
    <text evidence="3">The sequence shown here is derived from an EMBL/GenBank/DDBJ whole genome shotgun (WGS) entry which is preliminary data.</text>
</comment>
<protein>
    <submittedName>
        <fullName evidence="3">GDSL-type esterase/lipase family protein</fullName>
    </submittedName>
</protein>
<feature type="chain" id="PRO_5047109340" evidence="1">
    <location>
        <begin position="22"/>
        <end position="214"/>
    </location>
</feature>
<evidence type="ECO:0000256" key="1">
    <source>
        <dbReference type="SAM" id="SignalP"/>
    </source>
</evidence>
<dbReference type="RefSeq" id="WP_377765286.1">
    <property type="nucleotide sequence ID" value="NZ_JBHULB010000006.1"/>
</dbReference>
<dbReference type="Gene3D" id="3.40.50.1110">
    <property type="entry name" value="SGNH hydrolase"/>
    <property type="match status" value="1"/>
</dbReference>
<dbReference type="Proteomes" id="UP001597526">
    <property type="component" value="Unassembled WGS sequence"/>
</dbReference>
<accession>A0ABW5MSX3</accession>
<sequence length="214" mass="25030">MRFGFLTVLALFFLCSINAQQGFQKEVDEIVERNDSLWNSSEKTIVFTGSSSIRLWKDLQERFPEQHILNTGFGGSQASDLLYHLQNLVLRYQPKKVFIYEGDNDIFAKKKPKKVIQTTQAIIQRIKKENKNTNIILISAKPSIARWGLRGKYRRLNRKLEKLTLSDSNLYYANVWDIMLDGRKVKKDLFVDDGLHMNAKGYGLWYEKIKIFMK</sequence>
<evidence type="ECO:0000313" key="4">
    <source>
        <dbReference type="Proteomes" id="UP001597526"/>
    </source>
</evidence>
<dbReference type="InterPro" id="IPR013830">
    <property type="entry name" value="SGNH_hydro"/>
</dbReference>
<dbReference type="Pfam" id="PF13472">
    <property type="entry name" value="Lipase_GDSL_2"/>
    <property type="match status" value="1"/>
</dbReference>
<dbReference type="EMBL" id="JBHULB010000006">
    <property type="protein sequence ID" value="MFD2585793.1"/>
    <property type="molecule type" value="Genomic_DNA"/>
</dbReference>
<dbReference type="SUPFAM" id="SSF52266">
    <property type="entry name" value="SGNH hydrolase"/>
    <property type="match status" value="1"/>
</dbReference>
<reference evidence="4" key="1">
    <citation type="journal article" date="2019" name="Int. J. Syst. Evol. Microbiol.">
        <title>The Global Catalogue of Microorganisms (GCM) 10K type strain sequencing project: providing services to taxonomists for standard genome sequencing and annotation.</title>
        <authorList>
            <consortium name="The Broad Institute Genomics Platform"/>
            <consortium name="The Broad Institute Genome Sequencing Center for Infectious Disease"/>
            <person name="Wu L."/>
            <person name="Ma J."/>
        </authorList>
    </citation>
    <scope>NUCLEOTIDE SEQUENCE [LARGE SCALE GENOMIC DNA]</scope>
    <source>
        <strain evidence="4">KCTC 52368</strain>
    </source>
</reference>
<dbReference type="InterPro" id="IPR051532">
    <property type="entry name" value="Ester_Hydrolysis_Enzymes"/>
</dbReference>
<keyword evidence="1" id="KW-0732">Signal</keyword>
<organism evidence="3 4">
    <name type="scientific">Croceitalea marina</name>
    <dbReference type="NCBI Taxonomy" id="1775166"/>
    <lineage>
        <taxon>Bacteria</taxon>
        <taxon>Pseudomonadati</taxon>
        <taxon>Bacteroidota</taxon>
        <taxon>Flavobacteriia</taxon>
        <taxon>Flavobacteriales</taxon>
        <taxon>Flavobacteriaceae</taxon>
        <taxon>Croceitalea</taxon>
    </lineage>
</organism>
<proteinExistence type="predicted"/>
<evidence type="ECO:0000259" key="2">
    <source>
        <dbReference type="Pfam" id="PF13472"/>
    </source>
</evidence>
<feature type="signal peptide" evidence="1">
    <location>
        <begin position="1"/>
        <end position="21"/>
    </location>
</feature>
<dbReference type="PANTHER" id="PTHR30383:SF5">
    <property type="entry name" value="SGNH HYDROLASE-TYPE ESTERASE DOMAIN-CONTAINING PROTEIN"/>
    <property type="match status" value="1"/>
</dbReference>
<feature type="domain" description="SGNH hydrolase-type esterase" evidence="2">
    <location>
        <begin position="55"/>
        <end position="203"/>
    </location>
</feature>
<dbReference type="PANTHER" id="PTHR30383">
    <property type="entry name" value="THIOESTERASE 1/PROTEASE 1/LYSOPHOSPHOLIPASE L1"/>
    <property type="match status" value="1"/>
</dbReference>
<gene>
    <name evidence="3" type="ORF">ACFSQJ_02555</name>
</gene>
<name>A0ABW5MSX3_9FLAO</name>
<dbReference type="InterPro" id="IPR036514">
    <property type="entry name" value="SGNH_hydro_sf"/>
</dbReference>